<dbReference type="PANTHER" id="PTHR24423:SF635">
    <property type="entry name" value="ETHYLENE RECEPTOR"/>
    <property type="match status" value="1"/>
</dbReference>
<dbReference type="GO" id="GO:0010105">
    <property type="term" value="P:negative regulation of ethylene-activated signaling pathway"/>
    <property type="evidence" value="ECO:0007669"/>
    <property type="project" value="UniProtKB-ARBA"/>
</dbReference>
<dbReference type="Pfam" id="PF00512">
    <property type="entry name" value="HisKA"/>
    <property type="match status" value="1"/>
</dbReference>
<keyword evidence="12 24" id="KW-1133">Transmembrane helix</keyword>
<evidence type="ECO:0000256" key="9">
    <source>
        <dbReference type="ARBA" id="ARBA00022777"/>
    </source>
</evidence>
<feature type="transmembrane region" description="Helical" evidence="24">
    <location>
        <begin position="50"/>
        <end position="70"/>
    </location>
</feature>
<dbReference type="SMART" id="SM00388">
    <property type="entry name" value="HisKA"/>
    <property type="match status" value="1"/>
</dbReference>
<keyword evidence="3 22" id="KW-0597">Phosphoprotein</keyword>
<feature type="binding site" evidence="19">
    <location>
        <position position="95"/>
    </location>
    <ligand>
        <name>Cu cation</name>
        <dbReference type="ChEBI" id="CHEBI:23378"/>
    </ligand>
</feature>
<evidence type="ECO:0000256" key="1">
    <source>
        <dbReference type="ARBA" id="ARBA00004477"/>
    </source>
</evidence>
<dbReference type="InterPro" id="IPR003018">
    <property type="entry name" value="GAF"/>
</dbReference>
<dbReference type="Gene3D" id="3.40.50.2300">
    <property type="match status" value="1"/>
</dbReference>
<proteinExistence type="inferred from homology"/>
<feature type="transmembrane region" description="Helical" evidence="24">
    <location>
        <begin position="110"/>
        <end position="140"/>
    </location>
</feature>
<evidence type="ECO:0000313" key="27">
    <source>
        <dbReference type="EMBL" id="PHT70521.1"/>
    </source>
</evidence>
<dbReference type="AlphaFoldDB" id="A0A2G2YLQ1"/>
<feature type="transmembrane region" description="Helical" evidence="24">
    <location>
        <begin position="82"/>
        <end position="104"/>
    </location>
</feature>
<protein>
    <recommendedName>
        <fullName evidence="18">Ethylene receptor</fullName>
    </recommendedName>
</protein>
<sequence length="763" mass="85533">MDAMLMKVASCLLLLSFIASLSGVDGATECNCDDDEAFWSIDSMLFVQRTSDLFIALAYFSIPLEIIYFVSRSNFPFKWVLIEFGAFIIFCGLTHFLSFMTYLGQRTFHILVAILVSKLLTALISVLTAVSLVNLIPMLLKVKLRELMLIQKNWDLDQQVGKIKQKEEVGKHVRMLTQEIRKSLDRHTILYTTLVELSKILNLQNCVIWMPDENRTEMRLTHDPTRADVSSVYNNMPIPISDPDVKEIKASNAVKILDVGSKLAAASSRKSCDPETVAAIRIPMLKVSNFRTGTPEIVPRCYAILVLVLPCGSGRFWSNQEIEIVKAAADQVVVALSHAAMIEESQNISERLLEQNRALQKAKQDALRASDAKSAFQTVMSNRLRRPIHSIMCLISVLQEEKLTDEQKLLVGSMIKTSHAVSTLMDDVIDNSTKADVRFPLEMRHFKLHSLIREAACLVKCLCAAKGYNITIEVDKSLPNHVMGDERRFFQVFLHIVGNLLNGTNGGHLTFRVLPASEDYVTWKTRRSNSSSDRVYTRFEICTSVSQSQSEIELCTPTSCIHNVCNLNFKLTSFWYVKNNKQLMQGDIIVEPNPEGFDQSMVVIVGFQRQPSIPVGMSGYGESSDPTYPHPLLHGVKVLLVDYDDMNRAVTRKMLEKLGCIVSVVSSGYECLGAVCSTASLFQIVVLDLHPPLVDGFEVTRRLRKRGMQDWPLIIGLVETTDEDVGQKCLQIGMNGIIPKPVLLPGLADELQKVLLQARRVMP</sequence>
<reference evidence="27 28" key="1">
    <citation type="journal article" date="2014" name="Nat. Genet.">
        <title>Genome sequence of the hot pepper provides insights into the evolution of pungency in Capsicum species.</title>
        <authorList>
            <person name="Kim S."/>
            <person name="Park M."/>
            <person name="Yeom S.I."/>
            <person name="Kim Y.M."/>
            <person name="Lee J.M."/>
            <person name="Lee H.A."/>
            <person name="Seo E."/>
            <person name="Choi J."/>
            <person name="Cheong K."/>
            <person name="Kim K.T."/>
            <person name="Jung K."/>
            <person name="Lee G.W."/>
            <person name="Oh S.K."/>
            <person name="Bae C."/>
            <person name="Kim S.B."/>
            <person name="Lee H.Y."/>
            <person name="Kim S.Y."/>
            <person name="Kim M.S."/>
            <person name="Kang B.C."/>
            <person name="Jo Y.D."/>
            <person name="Yang H.B."/>
            <person name="Jeong H.J."/>
            <person name="Kang W.H."/>
            <person name="Kwon J.K."/>
            <person name="Shin C."/>
            <person name="Lim J.Y."/>
            <person name="Park J.H."/>
            <person name="Huh J.H."/>
            <person name="Kim J.S."/>
            <person name="Kim B.D."/>
            <person name="Cohen O."/>
            <person name="Paran I."/>
            <person name="Suh M.C."/>
            <person name="Lee S.B."/>
            <person name="Kim Y.K."/>
            <person name="Shin Y."/>
            <person name="Noh S.J."/>
            <person name="Park J."/>
            <person name="Seo Y.S."/>
            <person name="Kwon S.Y."/>
            <person name="Kim H.A."/>
            <person name="Park J.M."/>
            <person name="Kim H.J."/>
            <person name="Choi S.B."/>
            <person name="Bosland P.W."/>
            <person name="Reeves G."/>
            <person name="Jo S.H."/>
            <person name="Lee B.W."/>
            <person name="Cho H.T."/>
            <person name="Choi H.S."/>
            <person name="Lee M.S."/>
            <person name="Yu Y."/>
            <person name="Do Choi Y."/>
            <person name="Park B.S."/>
            <person name="van Deynze A."/>
            <person name="Ashrafi H."/>
            <person name="Hill T."/>
            <person name="Kim W.T."/>
            <person name="Pai H.S."/>
            <person name="Ahn H.K."/>
            <person name="Yeam I."/>
            <person name="Giovannoni J.J."/>
            <person name="Rose J.K."/>
            <person name="Sorensen I."/>
            <person name="Lee S.J."/>
            <person name="Kim R.W."/>
            <person name="Choi I.Y."/>
            <person name="Choi B.S."/>
            <person name="Lim J.S."/>
            <person name="Lee Y.H."/>
            <person name="Choi D."/>
        </authorList>
    </citation>
    <scope>NUCLEOTIDE SEQUENCE [LARGE SCALE GENOMIC DNA]</scope>
    <source>
        <strain evidence="28">cv. CM334</strain>
    </source>
</reference>
<evidence type="ECO:0000256" key="8">
    <source>
        <dbReference type="ARBA" id="ARBA00022745"/>
    </source>
</evidence>
<keyword evidence="5 24" id="KW-0812">Transmembrane</keyword>
<comment type="cofactor">
    <cofactor evidence="19">
        <name>Cu cation</name>
        <dbReference type="ChEBI" id="CHEBI:23378"/>
    </cofactor>
    <text evidence="19">Binds 1 copper ion per dimer.</text>
</comment>
<evidence type="ECO:0000256" key="19">
    <source>
        <dbReference type="PIRSR" id="PIRSR026389-2"/>
    </source>
</evidence>
<evidence type="ECO:0000256" key="15">
    <source>
        <dbReference type="ARBA" id="ARBA00023136"/>
    </source>
</evidence>
<evidence type="ECO:0000256" key="4">
    <source>
        <dbReference type="ARBA" id="ARBA00022679"/>
    </source>
</evidence>
<evidence type="ECO:0000256" key="14">
    <source>
        <dbReference type="ARBA" id="ARBA00023012"/>
    </source>
</evidence>
<evidence type="ECO:0000256" key="23">
    <source>
        <dbReference type="SAM" id="Coils"/>
    </source>
</evidence>
<evidence type="ECO:0000256" key="22">
    <source>
        <dbReference type="PROSITE-ProRule" id="PRU00169"/>
    </source>
</evidence>
<dbReference type="Gene3D" id="3.30.450.40">
    <property type="match status" value="1"/>
</dbReference>
<evidence type="ECO:0000256" key="10">
    <source>
        <dbReference type="ARBA" id="ARBA00022824"/>
    </source>
</evidence>
<keyword evidence="13 18" id="KW-0186">Copper</keyword>
<evidence type="ECO:0000256" key="21">
    <source>
        <dbReference type="PIRSR" id="PIRSR026389-4"/>
    </source>
</evidence>
<feature type="domain" description="Response regulatory" evidence="26">
    <location>
        <begin position="637"/>
        <end position="755"/>
    </location>
</feature>
<dbReference type="CDD" id="cd00082">
    <property type="entry name" value="HisKA"/>
    <property type="match status" value="1"/>
</dbReference>
<evidence type="ECO:0000313" key="28">
    <source>
        <dbReference type="Proteomes" id="UP000222542"/>
    </source>
</evidence>
<keyword evidence="6 18" id="KW-0479">Metal-binding</keyword>
<dbReference type="InterPro" id="IPR003661">
    <property type="entry name" value="HisK_dim/P_dom"/>
</dbReference>
<dbReference type="PANTHER" id="PTHR24423">
    <property type="entry name" value="TWO-COMPONENT SENSOR HISTIDINE KINASE"/>
    <property type="match status" value="1"/>
</dbReference>
<dbReference type="SUPFAM" id="SSF52172">
    <property type="entry name" value="CheY-like"/>
    <property type="match status" value="1"/>
</dbReference>
<dbReference type="GO" id="GO:0005524">
    <property type="term" value="F:ATP binding"/>
    <property type="evidence" value="ECO:0007669"/>
    <property type="project" value="UniProtKB-UniRule"/>
</dbReference>
<dbReference type="SUPFAM" id="SSF47384">
    <property type="entry name" value="Homodimeric domain of signal transducing histidine kinase"/>
    <property type="match status" value="1"/>
</dbReference>
<evidence type="ECO:0000256" key="20">
    <source>
        <dbReference type="PIRSR" id="PIRSR026389-3"/>
    </source>
</evidence>
<keyword evidence="14 18" id="KW-0902">Two-component regulatory system</keyword>
<keyword evidence="4 18" id="KW-0808">Transferase</keyword>
<dbReference type="GO" id="GO:0000155">
    <property type="term" value="F:phosphorelay sensor kinase activity"/>
    <property type="evidence" value="ECO:0007669"/>
    <property type="project" value="InterPro"/>
</dbReference>
<evidence type="ECO:0000256" key="24">
    <source>
        <dbReference type="SAM" id="Phobius"/>
    </source>
</evidence>
<feature type="binding site" evidence="19">
    <location>
        <position position="91"/>
    </location>
    <ligand>
        <name>Cu cation</name>
        <dbReference type="ChEBI" id="CHEBI:23378"/>
    </ligand>
</feature>
<dbReference type="InterPro" id="IPR036097">
    <property type="entry name" value="HisK_dim/P_sf"/>
</dbReference>
<evidence type="ECO:0000256" key="2">
    <source>
        <dbReference type="ARBA" id="ARBA00009842"/>
    </source>
</evidence>
<feature type="modified residue" description="4-aspartylphosphate" evidence="22">
    <location>
        <position position="688"/>
    </location>
</feature>
<dbReference type="Gene3D" id="3.30.565.10">
    <property type="entry name" value="Histidine kinase-like ATPase, C-terminal domain"/>
    <property type="match status" value="1"/>
</dbReference>
<evidence type="ECO:0000256" key="17">
    <source>
        <dbReference type="ARBA" id="ARBA00023170"/>
    </source>
</evidence>
<dbReference type="InterPro" id="IPR029016">
    <property type="entry name" value="GAF-like_dom_sf"/>
</dbReference>
<keyword evidence="11 18" id="KW-0067">ATP-binding</keyword>
<evidence type="ECO:0000256" key="6">
    <source>
        <dbReference type="ARBA" id="ARBA00022723"/>
    </source>
</evidence>
<dbReference type="SMART" id="SM00065">
    <property type="entry name" value="GAF"/>
    <property type="match status" value="1"/>
</dbReference>
<evidence type="ECO:0000256" key="13">
    <source>
        <dbReference type="ARBA" id="ARBA00023008"/>
    </source>
</evidence>
<evidence type="ECO:0000259" key="26">
    <source>
        <dbReference type="PROSITE" id="PS50110"/>
    </source>
</evidence>
<dbReference type="Proteomes" id="UP000222542">
    <property type="component" value="Unassembled WGS sequence"/>
</dbReference>
<dbReference type="GO" id="GO:0046872">
    <property type="term" value="F:metal ion binding"/>
    <property type="evidence" value="ECO:0007669"/>
    <property type="project" value="UniProtKB-UniRule"/>
</dbReference>
<keyword evidence="9 18" id="KW-0418">Kinase</keyword>
<keyword evidence="28" id="KW-1185">Reference proteome</keyword>
<dbReference type="SUPFAM" id="SSF55874">
    <property type="entry name" value="ATPase domain of HSP90 chaperone/DNA topoisomerase II/histidine kinase"/>
    <property type="match status" value="1"/>
</dbReference>
<keyword evidence="7 18" id="KW-0547">Nucleotide-binding</keyword>
<keyword evidence="8 18" id="KW-0936">Ethylene signaling pathway</keyword>
<feature type="disulfide bond" description="Interchain" evidence="20">
    <location>
        <position position="32"/>
    </location>
</feature>
<dbReference type="OMA" id="GMSEYVE"/>
<organism evidence="27 28">
    <name type="scientific">Capsicum annuum</name>
    <name type="common">Capsicum pepper</name>
    <dbReference type="NCBI Taxonomy" id="4072"/>
    <lineage>
        <taxon>Eukaryota</taxon>
        <taxon>Viridiplantae</taxon>
        <taxon>Streptophyta</taxon>
        <taxon>Embryophyta</taxon>
        <taxon>Tracheophyta</taxon>
        <taxon>Spermatophyta</taxon>
        <taxon>Magnoliopsida</taxon>
        <taxon>eudicotyledons</taxon>
        <taxon>Gunneridae</taxon>
        <taxon>Pentapetalae</taxon>
        <taxon>asterids</taxon>
        <taxon>lamiids</taxon>
        <taxon>Solanales</taxon>
        <taxon>Solanaceae</taxon>
        <taxon>Solanoideae</taxon>
        <taxon>Capsiceae</taxon>
        <taxon>Capsicum</taxon>
    </lineage>
</organism>
<comment type="similarity">
    <text evidence="2 18">Belongs to the ethylene receptor family.</text>
</comment>
<dbReference type="Pfam" id="PF01590">
    <property type="entry name" value="GAF"/>
    <property type="match status" value="1"/>
</dbReference>
<accession>A0A2G2YLQ1</accession>
<dbReference type="EMBL" id="AYRZ02000010">
    <property type="protein sequence ID" value="PHT70521.1"/>
    <property type="molecule type" value="Genomic_DNA"/>
</dbReference>
<comment type="subcellular location">
    <subcellularLocation>
        <location evidence="1">Endoplasmic reticulum membrane</location>
        <topology evidence="1">Multi-pass membrane protein</topology>
    </subcellularLocation>
</comment>
<evidence type="ECO:0000256" key="5">
    <source>
        <dbReference type="ARBA" id="ARBA00022692"/>
    </source>
</evidence>
<feature type="coiled-coil region" evidence="23">
    <location>
        <begin position="342"/>
        <end position="369"/>
    </location>
</feature>
<dbReference type="PROSITE" id="PS50110">
    <property type="entry name" value="RESPONSE_REGULATORY"/>
    <property type="match status" value="1"/>
</dbReference>
<keyword evidence="25" id="KW-0732">Signal</keyword>
<dbReference type="GO" id="GO:0005789">
    <property type="term" value="C:endoplasmic reticulum membrane"/>
    <property type="evidence" value="ECO:0007669"/>
    <property type="project" value="UniProtKB-SubCell"/>
</dbReference>
<evidence type="ECO:0000256" key="11">
    <source>
        <dbReference type="ARBA" id="ARBA00022840"/>
    </source>
</evidence>
<name>A0A2G2YLQ1_CAPAN</name>
<keyword evidence="15 18" id="KW-0472">Membrane</keyword>
<dbReference type="SMART" id="SM00448">
    <property type="entry name" value="REC"/>
    <property type="match status" value="1"/>
</dbReference>
<dbReference type="STRING" id="4072.A0A2G2YLQ1"/>
<dbReference type="SUPFAM" id="SSF55781">
    <property type="entry name" value="GAF domain-like"/>
    <property type="match status" value="1"/>
</dbReference>
<keyword evidence="17 18" id="KW-0675">Receptor</keyword>
<evidence type="ECO:0000256" key="12">
    <source>
        <dbReference type="ARBA" id="ARBA00022989"/>
    </source>
</evidence>
<keyword evidence="16 20" id="KW-1015">Disulfide bond</keyword>
<dbReference type="PIRSF" id="PIRSF026389">
    <property type="entry name" value="Ethyln_sen_HK"/>
    <property type="match status" value="1"/>
</dbReference>
<dbReference type="InterPro" id="IPR001789">
    <property type="entry name" value="Sig_transdc_resp-reg_receiver"/>
</dbReference>
<comment type="caution">
    <text evidence="27">The sequence shown here is derived from an EMBL/GenBank/DDBJ whole genome shotgun (WGS) entry which is preliminary data.</text>
</comment>
<dbReference type="GO" id="GO:0051740">
    <property type="term" value="F:ethylene binding"/>
    <property type="evidence" value="ECO:0000318"/>
    <property type="project" value="GO_Central"/>
</dbReference>
<feature type="cross-link" description="Glycyl lysine isopeptide (Lys-Gly) (interchain with G-Cter in ubiquitin)" evidence="21">
    <location>
        <position position="740"/>
    </location>
</feature>
<dbReference type="Gramene" id="PHT70521">
    <property type="protein sequence ID" value="PHT70521"/>
    <property type="gene ID" value="T459_25625"/>
</dbReference>
<keyword evidence="23" id="KW-0175">Coiled coil</keyword>
<dbReference type="Pfam" id="PF00072">
    <property type="entry name" value="Response_reg"/>
    <property type="match status" value="1"/>
</dbReference>
<feature type="disulfide bond" description="Interchain" evidence="20">
    <location>
        <position position="30"/>
    </location>
</feature>
<evidence type="ECO:0000256" key="7">
    <source>
        <dbReference type="ARBA" id="ARBA00022741"/>
    </source>
</evidence>
<dbReference type="InterPro" id="IPR036890">
    <property type="entry name" value="HATPase_C_sf"/>
</dbReference>
<dbReference type="Gene3D" id="1.10.287.130">
    <property type="match status" value="1"/>
</dbReference>
<keyword evidence="10 18" id="KW-0256">Endoplasmic reticulum</keyword>
<reference evidence="27 28" key="2">
    <citation type="journal article" date="2017" name="Genome Biol.">
        <title>New reference genome sequences of hot pepper reveal the massive evolution of plant disease-resistance genes by retroduplication.</title>
        <authorList>
            <person name="Kim S."/>
            <person name="Park J."/>
            <person name="Yeom S.I."/>
            <person name="Kim Y.M."/>
            <person name="Seo E."/>
            <person name="Kim K.T."/>
            <person name="Kim M.S."/>
            <person name="Lee J.M."/>
            <person name="Cheong K."/>
            <person name="Shin H.S."/>
            <person name="Kim S.B."/>
            <person name="Han K."/>
            <person name="Lee J."/>
            <person name="Park M."/>
            <person name="Lee H.A."/>
            <person name="Lee H.Y."/>
            <person name="Lee Y."/>
            <person name="Oh S."/>
            <person name="Lee J.H."/>
            <person name="Choi E."/>
            <person name="Choi E."/>
            <person name="Lee S.E."/>
            <person name="Jeon J."/>
            <person name="Kim H."/>
            <person name="Choi G."/>
            <person name="Song H."/>
            <person name="Lee J."/>
            <person name="Lee S.C."/>
            <person name="Kwon J.K."/>
            <person name="Lee H.Y."/>
            <person name="Koo N."/>
            <person name="Hong Y."/>
            <person name="Kim R.W."/>
            <person name="Kang W.H."/>
            <person name="Huh J.H."/>
            <person name="Kang B.C."/>
            <person name="Yang T.J."/>
            <person name="Lee Y.H."/>
            <person name="Bennetzen J.L."/>
            <person name="Choi D."/>
        </authorList>
    </citation>
    <scope>NUCLEOTIDE SEQUENCE [LARGE SCALE GENOMIC DNA]</scope>
    <source>
        <strain evidence="28">cv. CM334</strain>
    </source>
</reference>
<gene>
    <name evidence="27" type="ORF">T459_25625</name>
</gene>
<dbReference type="GO" id="GO:0038199">
    <property type="term" value="F:ethylene receptor activity"/>
    <property type="evidence" value="ECO:0000318"/>
    <property type="project" value="GO_Central"/>
</dbReference>
<evidence type="ECO:0000256" key="16">
    <source>
        <dbReference type="ARBA" id="ARBA00023157"/>
    </source>
</evidence>
<evidence type="ECO:0000256" key="3">
    <source>
        <dbReference type="ARBA" id="ARBA00022553"/>
    </source>
</evidence>
<evidence type="ECO:0000256" key="18">
    <source>
        <dbReference type="PIRNR" id="PIRNR026389"/>
    </source>
</evidence>
<evidence type="ECO:0000256" key="25">
    <source>
        <dbReference type="SAM" id="SignalP"/>
    </source>
</evidence>
<dbReference type="Pfam" id="PF25487">
    <property type="entry name" value="ETR1_N"/>
    <property type="match status" value="1"/>
</dbReference>
<dbReference type="InterPro" id="IPR011006">
    <property type="entry name" value="CheY-like_superfamily"/>
</dbReference>
<feature type="chain" id="PRO_5013807606" description="Ethylene receptor" evidence="25">
    <location>
        <begin position="27"/>
        <end position="763"/>
    </location>
</feature>
<feature type="signal peptide" evidence="25">
    <location>
        <begin position="1"/>
        <end position="26"/>
    </location>
</feature>
<comment type="function">
    <text evidence="18">May act early in the ethylene signal transduction pathway, possibly as an ethylene receptor, or as a regulator of the pathway.</text>
</comment>
<dbReference type="InterPro" id="IPR014525">
    <property type="entry name" value="ETR"/>
</dbReference>
<dbReference type="GO" id="GO:0005783">
    <property type="term" value="C:endoplasmic reticulum"/>
    <property type="evidence" value="ECO:0000318"/>
    <property type="project" value="GO_Central"/>
</dbReference>
<dbReference type="InterPro" id="IPR058544">
    <property type="entry name" value="ETR1_N"/>
</dbReference>